<evidence type="ECO:0000256" key="12">
    <source>
        <dbReference type="RuleBase" id="RU000532"/>
    </source>
</evidence>
<dbReference type="PROSITE" id="PS51625">
    <property type="entry name" value="SAM_MT_TRMB"/>
    <property type="match status" value="1"/>
</dbReference>
<reference evidence="14 15" key="1">
    <citation type="submission" date="2024-01" db="EMBL/GenBank/DDBJ databases">
        <title>The complete chloroplast genome sequence of Lithospermum erythrorhizon: insights into the phylogenetic relationship among Boraginaceae species and the maternal lineages of purple gromwells.</title>
        <authorList>
            <person name="Okada T."/>
            <person name="Watanabe K."/>
        </authorList>
    </citation>
    <scope>NUCLEOTIDE SEQUENCE [LARGE SCALE GENOMIC DNA]</scope>
</reference>
<comment type="subunit">
    <text evidence="13">Monomer.</text>
</comment>
<dbReference type="GO" id="GO:0006096">
    <property type="term" value="P:glycolytic process"/>
    <property type="evidence" value="ECO:0007669"/>
    <property type="project" value="InterPro"/>
</dbReference>
<keyword evidence="8" id="KW-0547">Nucleotide-binding</keyword>
<dbReference type="Gene3D" id="3.40.50.1260">
    <property type="entry name" value="Phosphoglycerate kinase, N-terminal domain"/>
    <property type="match status" value="2"/>
</dbReference>
<keyword evidence="9 12" id="KW-0418">Kinase</keyword>
<dbReference type="Gene3D" id="3.40.50.150">
    <property type="entry name" value="Vaccinia Virus protein VP39"/>
    <property type="match status" value="1"/>
</dbReference>
<evidence type="ECO:0000256" key="10">
    <source>
        <dbReference type="ARBA" id="ARBA00022840"/>
    </source>
</evidence>
<evidence type="ECO:0000256" key="13">
    <source>
        <dbReference type="RuleBase" id="RU000696"/>
    </source>
</evidence>
<keyword evidence="15" id="KW-1185">Reference proteome</keyword>
<evidence type="ECO:0000256" key="7">
    <source>
        <dbReference type="ARBA" id="ARBA00022694"/>
    </source>
</evidence>
<dbReference type="GO" id="GO:0043531">
    <property type="term" value="F:ADP binding"/>
    <property type="evidence" value="ECO:0007669"/>
    <property type="project" value="TreeGrafter"/>
</dbReference>
<dbReference type="EMBL" id="BAABME010001327">
    <property type="protein sequence ID" value="GAA0148966.1"/>
    <property type="molecule type" value="Genomic_DNA"/>
</dbReference>
<dbReference type="Proteomes" id="UP001454036">
    <property type="component" value="Unassembled WGS sequence"/>
</dbReference>
<evidence type="ECO:0000256" key="4">
    <source>
        <dbReference type="ARBA" id="ARBA00022603"/>
    </source>
</evidence>
<dbReference type="GO" id="GO:0008176">
    <property type="term" value="F:tRNA (guanine(46)-N7)-methyltransferase activity"/>
    <property type="evidence" value="ECO:0007669"/>
    <property type="project" value="UniProtKB-EC"/>
</dbReference>
<sequence length="677" mass="75606">MSQSLLHFQCGFGLKNQRLSFIQDASLPLLPVKSYFFNNCNASQLSFKVYYKLDNHTNLHEYTNKAQSSNGVELDGTPHVQTLSNFPKEELLGKVVLVRFESDIFLHNGVEPQCRLPAALFTIKYLHQAGAIVILVSSWHVKRNSEFYTTENVAEVLSLALGLEVRPAKFVPVDVYSQPSSVDKAGIYFLPNLFQSKGELSNCSKFSEQLSSSVDIFVNDAFSQSHKILASTVGITRFCSSCIAGFYFEECLDQMKNIIRANKNPFYAIIGGGNLVKKAVALQVLASRCDGLVFVGSVAYQIMHALGIPVPLHLVEPRAINEALSIVESAKSRNIPLILPKDFWCKNEFSSGQLQVFHARSISRGWQPIDLGPKSVDEISFFLQGCKKLLLIGPVKFNSSTLDADRTNTLVTMLDNLILRDCEITAVGQMACKAVVGKSWSLSVVNPIEDASTVWEFLKQRKLPGLMALDRAYPFEIDWGVTYADPAQPLVVDIGSGNGMFIFKMAKKRQDWNFLGLEINGKLVNRCISHLNQSGMKNGYFIETNATSTFWSIISTYPGDLILVSIQCPNPDFNRPEQRWRMLQKSLVEAITDLLVSDGKVFIQSDIEAVALRMKEDFLKYGNGKLEVVSDQGEGKVHERGWLKDNPFGASSDWEQHVLDRGAPMYRLLIHKIANKS</sequence>
<evidence type="ECO:0000256" key="5">
    <source>
        <dbReference type="ARBA" id="ARBA00022679"/>
    </source>
</evidence>
<dbReference type="InterPro" id="IPR036043">
    <property type="entry name" value="Phosphoglycerate_kinase_sf"/>
</dbReference>
<dbReference type="EC" id="2.7.2.3" evidence="12"/>
<organism evidence="14 15">
    <name type="scientific">Lithospermum erythrorhizon</name>
    <name type="common">Purple gromwell</name>
    <name type="synonym">Lithospermum officinale var. erythrorhizon</name>
    <dbReference type="NCBI Taxonomy" id="34254"/>
    <lineage>
        <taxon>Eukaryota</taxon>
        <taxon>Viridiplantae</taxon>
        <taxon>Streptophyta</taxon>
        <taxon>Embryophyta</taxon>
        <taxon>Tracheophyta</taxon>
        <taxon>Spermatophyta</taxon>
        <taxon>Magnoliopsida</taxon>
        <taxon>eudicotyledons</taxon>
        <taxon>Gunneridae</taxon>
        <taxon>Pentapetalae</taxon>
        <taxon>asterids</taxon>
        <taxon>lamiids</taxon>
        <taxon>Boraginales</taxon>
        <taxon>Boraginaceae</taxon>
        <taxon>Boraginoideae</taxon>
        <taxon>Lithospermeae</taxon>
        <taxon>Lithospermum</taxon>
    </lineage>
</organism>
<dbReference type="FunFam" id="3.40.50.150:FF:000194">
    <property type="entry name" value="Phosphoglycerate kinase"/>
    <property type="match status" value="1"/>
</dbReference>
<evidence type="ECO:0000256" key="8">
    <source>
        <dbReference type="ARBA" id="ARBA00022741"/>
    </source>
</evidence>
<accession>A0AAV3PCE4</accession>
<dbReference type="InterPro" id="IPR029063">
    <property type="entry name" value="SAM-dependent_MTases_sf"/>
</dbReference>
<dbReference type="CDD" id="cd02440">
    <property type="entry name" value="AdoMet_MTases"/>
    <property type="match status" value="1"/>
</dbReference>
<keyword evidence="10" id="KW-0067">ATP-binding</keyword>
<keyword evidence="7" id="KW-0819">tRNA processing</keyword>
<proteinExistence type="inferred from homology"/>
<evidence type="ECO:0000256" key="3">
    <source>
        <dbReference type="ARBA" id="ARBA00008982"/>
    </source>
</evidence>
<dbReference type="GO" id="GO:0006094">
    <property type="term" value="P:gluconeogenesis"/>
    <property type="evidence" value="ECO:0007669"/>
    <property type="project" value="TreeGrafter"/>
</dbReference>
<evidence type="ECO:0000256" key="1">
    <source>
        <dbReference type="ARBA" id="ARBA00000142"/>
    </source>
</evidence>
<protein>
    <recommendedName>
        <fullName evidence="12">Phosphoglycerate kinase</fullName>
        <ecNumber evidence="12">2.7.2.3</ecNumber>
    </recommendedName>
</protein>
<evidence type="ECO:0000256" key="9">
    <source>
        <dbReference type="ARBA" id="ARBA00022777"/>
    </source>
</evidence>
<evidence type="ECO:0000313" key="14">
    <source>
        <dbReference type="EMBL" id="GAA0148966.1"/>
    </source>
</evidence>
<comment type="similarity">
    <text evidence="3 12">Belongs to the phosphoglycerate kinase family.</text>
</comment>
<dbReference type="PANTHER" id="PTHR11406">
    <property type="entry name" value="PHOSPHOGLYCERATE KINASE"/>
    <property type="match status" value="1"/>
</dbReference>
<comment type="catalytic activity">
    <reaction evidence="1">
        <text>guanosine(46) in tRNA + S-adenosyl-L-methionine = N(7)-methylguanosine(46) in tRNA + S-adenosyl-L-homocysteine</text>
        <dbReference type="Rhea" id="RHEA:42708"/>
        <dbReference type="Rhea" id="RHEA-COMP:10188"/>
        <dbReference type="Rhea" id="RHEA-COMP:10189"/>
        <dbReference type="ChEBI" id="CHEBI:57856"/>
        <dbReference type="ChEBI" id="CHEBI:59789"/>
        <dbReference type="ChEBI" id="CHEBI:74269"/>
        <dbReference type="ChEBI" id="CHEBI:74480"/>
        <dbReference type="EC" id="2.1.1.33"/>
    </reaction>
</comment>
<name>A0AAV3PCE4_LITER</name>
<keyword evidence="4" id="KW-0489">Methyltransferase</keyword>
<evidence type="ECO:0000256" key="2">
    <source>
        <dbReference type="ARBA" id="ARBA00001946"/>
    </source>
</evidence>
<dbReference type="InterPro" id="IPR003358">
    <property type="entry name" value="tRNA_(Gua-N-7)_MeTrfase_Trmb"/>
</dbReference>
<dbReference type="PANTHER" id="PTHR11406:SF32">
    <property type="entry name" value="PHOSPHOGLYCERATE KINASE"/>
    <property type="match status" value="1"/>
</dbReference>
<comment type="caution">
    <text evidence="14">The sequence shown here is derived from an EMBL/GenBank/DDBJ whole genome shotgun (WGS) entry which is preliminary data.</text>
</comment>
<gene>
    <name evidence="14" type="ORF">LIER_08263</name>
</gene>
<keyword evidence="6" id="KW-0949">S-adenosyl-L-methionine</keyword>
<dbReference type="Pfam" id="PF00162">
    <property type="entry name" value="PGK"/>
    <property type="match status" value="1"/>
</dbReference>
<evidence type="ECO:0000256" key="11">
    <source>
        <dbReference type="ARBA" id="ARBA00022842"/>
    </source>
</evidence>
<dbReference type="InterPro" id="IPR001576">
    <property type="entry name" value="Phosphoglycerate_kinase"/>
</dbReference>
<dbReference type="GO" id="GO:0005829">
    <property type="term" value="C:cytosol"/>
    <property type="evidence" value="ECO:0007669"/>
    <property type="project" value="TreeGrafter"/>
</dbReference>
<evidence type="ECO:0000256" key="6">
    <source>
        <dbReference type="ARBA" id="ARBA00022691"/>
    </source>
</evidence>
<comment type="cofactor">
    <cofactor evidence="2">
        <name>Mg(2+)</name>
        <dbReference type="ChEBI" id="CHEBI:18420"/>
    </cofactor>
</comment>
<keyword evidence="5 12" id="KW-0808">Transferase</keyword>
<keyword evidence="11" id="KW-0460">Magnesium</keyword>
<dbReference type="GO" id="GO:0005524">
    <property type="term" value="F:ATP binding"/>
    <property type="evidence" value="ECO:0007669"/>
    <property type="project" value="UniProtKB-KW"/>
</dbReference>
<dbReference type="GO" id="GO:0004618">
    <property type="term" value="F:phosphoglycerate kinase activity"/>
    <property type="evidence" value="ECO:0007669"/>
    <property type="project" value="UniProtKB-EC"/>
</dbReference>
<evidence type="ECO:0000313" key="15">
    <source>
        <dbReference type="Proteomes" id="UP001454036"/>
    </source>
</evidence>
<comment type="catalytic activity">
    <reaction evidence="12">
        <text>(2R)-3-phosphoglycerate + ATP = (2R)-3-phospho-glyceroyl phosphate + ADP</text>
        <dbReference type="Rhea" id="RHEA:14801"/>
        <dbReference type="ChEBI" id="CHEBI:30616"/>
        <dbReference type="ChEBI" id="CHEBI:57604"/>
        <dbReference type="ChEBI" id="CHEBI:58272"/>
        <dbReference type="ChEBI" id="CHEBI:456216"/>
        <dbReference type="EC" id="2.7.2.3"/>
    </reaction>
</comment>
<dbReference type="Pfam" id="PF02390">
    <property type="entry name" value="Methyltransf_4"/>
    <property type="match status" value="1"/>
</dbReference>
<dbReference type="InterPro" id="IPR015824">
    <property type="entry name" value="Phosphoglycerate_kinase_N"/>
</dbReference>
<dbReference type="SUPFAM" id="SSF53335">
    <property type="entry name" value="S-adenosyl-L-methionine-dependent methyltransferases"/>
    <property type="match status" value="1"/>
</dbReference>
<dbReference type="AlphaFoldDB" id="A0AAV3PCE4"/>
<dbReference type="PRINTS" id="PR00477">
    <property type="entry name" value="PHGLYCKINASE"/>
</dbReference>
<dbReference type="SUPFAM" id="SSF53748">
    <property type="entry name" value="Phosphoglycerate kinase"/>
    <property type="match status" value="1"/>
</dbReference>